<evidence type="ECO:0000259" key="9">
    <source>
        <dbReference type="Pfam" id="PF25508"/>
    </source>
</evidence>
<dbReference type="InterPro" id="IPR057366">
    <property type="entry name" value="TRPM-like"/>
</dbReference>
<dbReference type="AlphaFoldDB" id="A0AAV2T8F5"/>
<dbReference type="PANTHER" id="PTHR13800">
    <property type="entry name" value="TRANSIENT RECEPTOR POTENTIAL CATION CHANNEL, SUBFAMILY M, MEMBER 6"/>
    <property type="match status" value="1"/>
</dbReference>
<keyword evidence="7" id="KW-0407">Ion channel</keyword>
<keyword evidence="4" id="KW-1133">Transmembrane helix</keyword>
<evidence type="ECO:0000313" key="11">
    <source>
        <dbReference type="Proteomes" id="UP001497525"/>
    </source>
</evidence>
<evidence type="ECO:0000256" key="3">
    <source>
        <dbReference type="ARBA" id="ARBA00022692"/>
    </source>
</evidence>
<evidence type="ECO:0000259" key="8">
    <source>
        <dbReference type="Pfam" id="PF18139"/>
    </source>
</evidence>
<dbReference type="EMBL" id="CAXLJL010000129">
    <property type="protein sequence ID" value="CAL5132556.1"/>
    <property type="molecule type" value="Genomic_DNA"/>
</dbReference>
<sequence length="873" mass="99026">MVAVCIDIIEVFERVRCQRLGELDAYEVGGSRLSVISDTNVLADARIVGFKECIKFTPDPKTATDGQKPRCFCGEFAENHFATGDLCSSPEGEWSEVTHILHFHPTNAYGQIEFVTGMVGDRRETEFVRISDDDDLRDVMALMEKYWHMMKPRKPSLCISVIGGAKNFSLEGRKRAVFNSGIIQALNTTDAWIVTSGLNLGITRLVGDALQEGQASNVSSDRPANHFRCLGISPWGYVLDREKLINEDHMKDVSYQVSTIIETGRPVSLNPNHTNYIFVDEGRRMRYGGSASAEFRARLENQIALPTRSGGWGIPVVLLIVEGGHDVFIDASNSIRQSVPVVICCGTGRAADILSLAFSFRLKHPEEDFREFSKEERDVLGERVKPVSSAKRVDQAIAMITEIVKDPKLITIFDMNKSSDLDLAILYALIKTNSRITAQLNLALAWDRSDIAETKIFQQGKKIDPNTLYPLMMQALMMNKIEFVEVLLHNDIVLSQFLTLGRLQQLYNKSANRRGLLRCLIKYGVIRPHASSAISNSVVIQRANDNELGRIEDRGDYFLRPARIGDVPKPRRVVVHLCDIGKLLRKMIGRFSQVEYELDTMANNLEESTWDYLREYTLQNPTQELFLWAVLHQRQNMALFFWKCSEDPLTLALIACTLYTEMIKLLPSYDTETQLLYESYVDEFEDLAVRVLEECNNQNPFLTEYVVRSKNHLWGVDNCLDLAANARRRKFISFVACQNCLNFAWTHGINSNNLVSFSCLMCPLLLIPEKFLQFEEKRLTLAQDSAKKDDEWDRARPESILVDDYSDQNHEAVVGKGDEIIINPSGIEEEEEDVEERCAEGVPKLRLKNKLCIFYTAPLVKFMMECPLSSGRV</sequence>
<evidence type="ECO:0000256" key="6">
    <source>
        <dbReference type="ARBA" id="ARBA00023136"/>
    </source>
</evidence>
<dbReference type="GO" id="GO:0005886">
    <property type="term" value="C:plasma membrane"/>
    <property type="evidence" value="ECO:0007669"/>
    <property type="project" value="TreeGrafter"/>
</dbReference>
<protein>
    <recommendedName>
        <fullName evidence="12">LSDAT_euk domain-containing protein</fullName>
    </recommendedName>
</protein>
<dbReference type="InterPro" id="IPR050927">
    <property type="entry name" value="TRPM"/>
</dbReference>
<feature type="domain" description="TRPM SLOG" evidence="8">
    <location>
        <begin position="126"/>
        <end position="371"/>
    </location>
</feature>
<evidence type="ECO:0000256" key="7">
    <source>
        <dbReference type="ARBA" id="ARBA00023303"/>
    </source>
</evidence>
<keyword evidence="2" id="KW-0813">Transport</keyword>
<evidence type="ECO:0000256" key="1">
    <source>
        <dbReference type="ARBA" id="ARBA00004141"/>
    </source>
</evidence>
<organism evidence="10 11">
    <name type="scientific">Calicophoron daubneyi</name>
    <name type="common">Rumen fluke</name>
    <name type="synonym">Paramphistomum daubneyi</name>
    <dbReference type="NCBI Taxonomy" id="300641"/>
    <lineage>
        <taxon>Eukaryota</taxon>
        <taxon>Metazoa</taxon>
        <taxon>Spiralia</taxon>
        <taxon>Lophotrochozoa</taxon>
        <taxon>Platyhelminthes</taxon>
        <taxon>Trematoda</taxon>
        <taxon>Digenea</taxon>
        <taxon>Plagiorchiida</taxon>
        <taxon>Pronocephalata</taxon>
        <taxon>Paramphistomoidea</taxon>
        <taxon>Paramphistomidae</taxon>
        <taxon>Calicophoron</taxon>
    </lineage>
</organism>
<dbReference type="GO" id="GO:0030001">
    <property type="term" value="P:metal ion transport"/>
    <property type="evidence" value="ECO:0007669"/>
    <property type="project" value="TreeGrafter"/>
</dbReference>
<dbReference type="PANTHER" id="PTHR13800:SF1">
    <property type="entry name" value="TRANSIENT RECEPTOR POTENTIAL CATION CHANNEL TRPM"/>
    <property type="match status" value="1"/>
</dbReference>
<evidence type="ECO:0008006" key="12">
    <source>
        <dbReference type="Google" id="ProtNLM"/>
    </source>
</evidence>
<keyword evidence="3" id="KW-0812">Transmembrane</keyword>
<feature type="domain" description="TRPM-like" evidence="9">
    <location>
        <begin position="604"/>
        <end position="733"/>
    </location>
</feature>
<evidence type="ECO:0000256" key="2">
    <source>
        <dbReference type="ARBA" id="ARBA00022448"/>
    </source>
</evidence>
<gene>
    <name evidence="10" type="ORF">CDAUBV1_LOCUS5398</name>
</gene>
<proteinExistence type="predicted"/>
<keyword evidence="6" id="KW-0472">Membrane</keyword>
<evidence type="ECO:0000313" key="10">
    <source>
        <dbReference type="EMBL" id="CAL5132556.1"/>
    </source>
</evidence>
<comment type="caution">
    <text evidence="10">The sequence shown here is derived from an EMBL/GenBank/DDBJ whole genome shotgun (WGS) entry which is preliminary data.</text>
</comment>
<keyword evidence="5" id="KW-0406">Ion transport</keyword>
<dbReference type="Pfam" id="PF18139">
    <property type="entry name" value="LSDAT_euk"/>
    <property type="match status" value="1"/>
</dbReference>
<comment type="subcellular location">
    <subcellularLocation>
        <location evidence="1">Membrane</location>
        <topology evidence="1">Multi-pass membrane protein</topology>
    </subcellularLocation>
</comment>
<feature type="domain" description="TRPM-like" evidence="9">
    <location>
        <begin position="455"/>
        <end position="525"/>
    </location>
</feature>
<dbReference type="Proteomes" id="UP001497525">
    <property type="component" value="Unassembled WGS sequence"/>
</dbReference>
<evidence type="ECO:0000256" key="5">
    <source>
        <dbReference type="ARBA" id="ARBA00023065"/>
    </source>
</evidence>
<name>A0AAV2T8F5_CALDB</name>
<evidence type="ECO:0000256" key="4">
    <source>
        <dbReference type="ARBA" id="ARBA00022989"/>
    </source>
</evidence>
<accession>A0AAV2T8F5</accession>
<dbReference type="GO" id="GO:0005261">
    <property type="term" value="F:monoatomic cation channel activity"/>
    <property type="evidence" value="ECO:0007669"/>
    <property type="project" value="TreeGrafter"/>
</dbReference>
<reference evidence="10" key="1">
    <citation type="submission" date="2024-06" db="EMBL/GenBank/DDBJ databases">
        <authorList>
            <person name="Liu X."/>
            <person name="Lenzi L."/>
            <person name="Haldenby T S."/>
            <person name="Uol C."/>
        </authorList>
    </citation>
    <scope>NUCLEOTIDE SEQUENCE</scope>
</reference>
<dbReference type="Pfam" id="PF25508">
    <property type="entry name" value="TRPM2"/>
    <property type="match status" value="2"/>
</dbReference>
<dbReference type="InterPro" id="IPR041491">
    <property type="entry name" value="TRPM_SLOG"/>
</dbReference>